<reference evidence="9 10" key="1">
    <citation type="submission" date="2024-03" db="EMBL/GenBank/DDBJ databases">
        <title>Community enrichment and isolation of bacterial strains for fucoidan degradation.</title>
        <authorList>
            <person name="Sichert A."/>
        </authorList>
    </citation>
    <scope>NUCLEOTIDE SEQUENCE [LARGE SCALE GENOMIC DNA]</scope>
    <source>
        <strain evidence="9 10">AS12</strain>
    </source>
</reference>
<dbReference type="SUPFAM" id="SSF49303">
    <property type="entry name" value="beta-Galactosidase/glucuronidase domain"/>
    <property type="match status" value="2"/>
</dbReference>
<dbReference type="InterPro" id="IPR004199">
    <property type="entry name" value="B-gal_small/dom_5"/>
</dbReference>
<dbReference type="PANTHER" id="PTHR46323">
    <property type="entry name" value="BETA-GALACTOSIDASE"/>
    <property type="match status" value="1"/>
</dbReference>
<dbReference type="EMBL" id="JBBMQS010000005">
    <property type="protein sequence ID" value="MEM5497615.1"/>
    <property type="molecule type" value="Genomic_DNA"/>
</dbReference>
<dbReference type="Gene3D" id="2.60.120.260">
    <property type="entry name" value="Galactose-binding domain-like"/>
    <property type="match status" value="1"/>
</dbReference>
<dbReference type="Pfam" id="PF16353">
    <property type="entry name" value="LacZ_4"/>
    <property type="match status" value="1"/>
</dbReference>
<evidence type="ECO:0000313" key="9">
    <source>
        <dbReference type="EMBL" id="MEM5497615.1"/>
    </source>
</evidence>
<evidence type="ECO:0000256" key="7">
    <source>
        <dbReference type="RuleBase" id="RU361154"/>
    </source>
</evidence>
<dbReference type="InterPro" id="IPR006104">
    <property type="entry name" value="Glyco_hydro_2_N"/>
</dbReference>
<dbReference type="Proteomes" id="UP001461163">
    <property type="component" value="Unassembled WGS sequence"/>
</dbReference>
<dbReference type="InterPro" id="IPR006102">
    <property type="entry name" value="Ig-like_GH2"/>
</dbReference>
<dbReference type="PROSITE" id="PS00608">
    <property type="entry name" value="GLYCOSYL_HYDROL_F2_2"/>
    <property type="match status" value="1"/>
</dbReference>
<feature type="domain" description="Beta galactosidase small chain/" evidence="8">
    <location>
        <begin position="761"/>
        <end position="1041"/>
    </location>
</feature>
<dbReference type="Pfam" id="PF02929">
    <property type="entry name" value="Bgal_small_N"/>
    <property type="match status" value="1"/>
</dbReference>
<gene>
    <name evidence="9" type="ORF">WNY77_09450</name>
</gene>
<dbReference type="PROSITE" id="PS00719">
    <property type="entry name" value="GLYCOSYL_HYDROL_F2_1"/>
    <property type="match status" value="1"/>
</dbReference>
<dbReference type="RefSeq" id="WP_342881562.1">
    <property type="nucleotide sequence ID" value="NZ_JBBMQS010000005.1"/>
</dbReference>
<dbReference type="InterPro" id="IPR032312">
    <property type="entry name" value="LacZ_4"/>
</dbReference>
<evidence type="ECO:0000313" key="10">
    <source>
        <dbReference type="Proteomes" id="UP001461163"/>
    </source>
</evidence>
<dbReference type="InterPro" id="IPR006101">
    <property type="entry name" value="Glyco_hydro_2"/>
</dbReference>
<dbReference type="PRINTS" id="PR00132">
    <property type="entry name" value="GLHYDRLASE2"/>
</dbReference>
<dbReference type="InterPro" id="IPR008979">
    <property type="entry name" value="Galactose-bd-like_sf"/>
</dbReference>
<sequence>MTYPQFSTLPDWQNPEVFAINKEPARSSFYGFSDDPKGYLDSPFMSQDYLSLNGEWDFHWVKAPNLRPLDFYTPDYDTSQWDKIAVPGNWQLLGYGAANYINTAVDFAKHPTAGDVPEDNNPVGSYRRHFALPESWQDKHVFVYLGAVKSAFYIWVNGQKVGYSQDSKTPAEFDITHYLQAGENVIALEVYRWSDGTYLELQDMWRLSGIERDVYMYSTPKVRVRDFHALSTLDNQYLHGEFSLAVNIQSHLVGQEHAGKGYQLQAQLFDSELTPVFQKTVKLANWESQCADLLLTATIENVTKWNAETPHLYQLKLTLLNEKHEPVQYIYSRIGFRTSELKNGNVLINGQPVLFKGVNRHDHDPVTGHVISRDSMRRDMQLLKQFNINSVRTSHYPNDPYWYALADEYGMYLVDEANIESHGIGAANQAISYKPKDHMGNMPSWKGAYLDRVSNMYERDKNHPSVVIWSIGNETGDGPNMEALYDWLKTKTNMPVMSEQAQLRRHTDMYSQMYAPIPVLEHYAELGETRPLILCEYEHAMGNSMGNLADYWRVIEQYPLLQGGFIWDWVDQTFALTSKDGTPYWGYGGDMEEPGMYHDGNFSANGVMAADRTPNPHAFEVQAVYQHMNVETFDFEKRTIGVRNKRYFTDLSDVSLHWRIEENGHVIQTGVIEELDIPAQSIRELSLSVAVNPILGAEYFANFEFVSQSGTDMIPAGFIVARSQIPLVHLSETVHKSQDITKGVGTKHSVIMASETNGQLQCSGDDFSIQFDLVTGLLCAYQLQNESMLLEAIRPEFWRAPTDNDFGEGFPEKAKDWQYGGQHIELSTFNWQSLEDDQGQTQAIEVSTEHYLTDVQSRYLSKYIIDVDGCVTFDIWFYAAPHQFHSALPRIGNLLQMPSQFDQVSWFGRGPHENYWDRKTSAFVGRYAKSVDELYFPYVRPQENGYRSDVRSVTFSNDTGLGLTFDGLPQIGFGAQRYDVHEYDQFDKRGLHPHELTKQDRLFINIDYKQRGVAGTDSWGTAPLFKYTLPWRDYHYGFAMKPCRPDRKASR</sequence>
<dbReference type="InterPro" id="IPR023230">
    <property type="entry name" value="Glyco_hydro_2_CS"/>
</dbReference>
<keyword evidence="10" id="KW-1185">Reference proteome</keyword>
<comment type="caution">
    <text evidence="9">The sequence shown here is derived from an EMBL/GenBank/DDBJ whole genome shotgun (WGS) entry which is preliminary data.</text>
</comment>
<evidence type="ECO:0000256" key="6">
    <source>
        <dbReference type="ARBA" id="ARBA00032230"/>
    </source>
</evidence>
<dbReference type="InterPro" id="IPR014718">
    <property type="entry name" value="GH-type_carb-bd"/>
</dbReference>
<dbReference type="Pfam" id="PF00703">
    <property type="entry name" value="Glyco_hydro_2"/>
    <property type="match status" value="1"/>
</dbReference>
<dbReference type="PANTHER" id="PTHR46323:SF2">
    <property type="entry name" value="BETA-GALACTOSIDASE"/>
    <property type="match status" value="1"/>
</dbReference>
<dbReference type="EC" id="3.2.1.23" evidence="3 7"/>
<evidence type="ECO:0000256" key="5">
    <source>
        <dbReference type="ARBA" id="ARBA00023295"/>
    </source>
</evidence>
<dbReference type="InterPro" id="IPR050347">
    <property type="entry name" value="Bact_Beta-galactosidase"/>
</dbReference>
<dbReference type="SMART" id="SM01038">
    <property type="entry name" value="Bgal_small_N"/>
    <property type="match status" value="1"/>
</dbReference>
<dbReference type="InterPro" id="IPR036156">
    <property type="entry name" value="Beta-gal/glucu_dom_sf"/>
</dbReference>
<accession>A0ABU9SVK0</accession>
<evidence type="ECO:0000256" key="4">
    <source>
        <dbReference type="ARBA" id="ARBA00022801"/>
    </source>
</evidence>
<dbReference type="InterPro" id="IPR017853">
    <property type="entry name" value="GH"/>
</dbReference>
<dbReference type="Pfam" id="PF02837">
    <property type="entry name" value="Glyco_hydro_2_N"/>
    <property type="match status" value="1"/>
</dbReference>
<dbReference type="SUPFAM" id="SSF49785">
    <property type="entry name" value="Galactose-binding domain-like"/>
    <property type="match status" value="1"/>
</dbReference>
<keyword evidence="4 7" id="KW-0378">Hydrolase</keyword>
<dbReference type="GO" id="GO:0016787">
    <property type="term" value="F:hydrolase activity"/>
    <property type="evidence" value="ECO:0007669"/>
    <property type="project" value="UniProtKB-KW"/>
</dbReference>
<protein>
    <recommendedName>
        <fullName evidence="3 7">Beta-galactosidase</fullName>
        <ecNumber evidence="3 7">3.2.1.23</ecNumber>
    </recommendedName>
    <alternativeName>
        <fullName evidence="6 7">Lactase</fullName>
    </alternativeName>
</protein>
<dbReference type="InterPro" id="IPR006103">
    <property type="entry name" value="Glyco_hydro_2_cat"/>
</dbReference>
<comment type="similarity">
    <text evidence="2 7">Belongs to the glycosyl hydrolase 2 family.</text>
</comment>
<evidence type="ECO:0000256" key="1">
    <source>
        <dbReference type="ARBA" id="ARBA00001412"/>
    </source>
</evidence>
<keyword evidence="5 7" id="KW-0326">Glycosidase</keyword>
<dbReference type="Pfam" id="PF02836">
    <property type="entry name" value="Glyco_hydro_2_C"/>
    <property type="match status" value="1"/>
</dbReference>
<organism evidence="9 10">
    <name type="scientific">Paraglaciecola mesophila</name>
    <dbReference type="NCBI Taxonomy" id="197222"/>
    <lineage>
        <taxon>Bacteria</taxon>
        <taxon>Pseudomonadati</taxon>
        <taxon>Pseudomonadota</taxon>
        <taxon>Gammaproteobacteria</taxon>
        <taxon>Alteromonadales</taxon>
        <taxon>Alteromonadaceae</taxon>
        <taxon>Paraglaciecola</taxon>
    </lineage>
</organism>
<dbReference type="SUPFAM" id="SSF74650">
    <property type="entry name" value="Galactose mutarotase-like"/>
    <property type="match status" value="1"/>
</dbReference>
<proteinExistence type="inferred from homology"/>
<dbReference type="Gene3D" id="3.20.20.80">
    <property type="entry name" value="Glycosidases"/>
    <property type="match status" value="1"/>
</dbReference>
<dbReference type="InterPro" id="IPR023232">
    <property type="entry name" value="Glyco_hydro_2_AS"/>
</dbReference>
<evidence type="ECO:0000259" key="8">
    <source>
        <dbReference type="SMART" id="SM01038"/>
    </source>
</evidence>
<evidence type="ECO:0000256" key="3">
    <source>
        <dbReference type="ARBA" id="ARBA00012756"/>
    </source>
</evidence>
<dbReference type="Gene3D" id="2.70.98.10">
    <property type="match status" value="1"/>
</dbReference>
<comment type="catalytic activity">
    <reaction evidence="1 7">
        <text>Hydrolysis of terminal non-reducing beta-D-galactose residues in beta-D-galactosides.</text>
        <dbReference type="EC" id="3.2.1.23"/>
    </reaction>
</comment>
<dbReference type="SUPFAM" id="SSF51445">
    <property type="entry name" value="(Trans)glycosidases"/>
    <property type="match status" value="1"/>
</dbReference>
<dbReference type="InterPro" id="IPR011013">
    <property type="entry name" value="Gal_mutarotase_sf_dom"/>
</dbReference>
<name>A0ABU9SVK0_9ALTE</name>
<dbReference type="Gene3D" id="2.60.40.10">
    <property type="entry name" value="Immunoglobulins"/>
    <property type="match status" value="2"/>
</dbReference>
<evidence type="ECO:0000256" key="2">
    <source>
        <dbReference type="ARBA" id="ARBA00007401"/>
    </source>
</evidence>
<dbReference type="InterPro" id="IPR013783">
    <property type="entry name" value="Ig-like_fold"/>
</dbReference>